<keyword evidence="1" id="KW-0611">Plant defense</keyword>
<accession>A0A2P5B056</accession>
<reference evidence="3" key="1">
    <citation type="submission" date="2016-06" db="EMBL/GenBank/DDBJ databases">
        <title>Parallel loss of symbiosis genes in relatives of nitrogen-fixing non-legume Parasponia.</title>
        <authorList>
            <person name="Van Velzen R."/>
            <person name="Holmer R."/>
            <person name="Bu F."/>
            <person name="Rutten L."/>
            <person name="Van Zeijl A."/>
            <person name="Liu W."/>
            <person name="Santuari L."/>
            <person name="Cao Q."/>
            <person name="Sharma T."/>
            <person name="Shen D."/>
            <person name="Roswanjaya Y."/>
            <person name="Wardhani T."/>
            <person name="Kalhor M.S."/>
            <person name="Jansen J."/>
            <person name="Van den Hoogen J."/>
            <person name="Gungor B."/>
            <person name="Hartog M."/>
            <person name="Hontelez J."/>
            <person name="Verver J."/>
            <person name="Yang W.-C."/>
            <person name="Schijlen E."/>
            <person name="Repin R."/>
            <person name="Schilthuizen M."/>
            <person name="Schranz E."/>
            <person name="Heidstra R."/>
            <person name="Miyata K."/>
            <person name="Fedorova E."/>
            <person name="Kohlen W."/>
            <person name="Bisseling T."/>
            <person name="Smit S."/>
            <person name="Geurts R."/>
        </authorList>
    </citation>
    <scope>NUCLEOTIDE SEQUENCE [LARGE SCALE GENOMIC DNA]</scope>
    <source>
        <strain evidence="3">cv. WU1-14</strain>
    </source>
</reference>
<dbReference type="InterPro" id="IPR032675">
    <property type="entry name" value="LRR_dom_sf"/>
</dbReference>
<evidence type="ECO:0000256" key="1">
    <source>
        <dbReference type="ARBA" id="ARBA00022821"/>
    </source>
</evidence>
<keyword evidence="3" id="KW-1185">Reference proteome</keyword>
<dbReference type="OrthoDB" id="1750315at2759"/>
<dbReference type="AlphaFoldDB" id="A0A2P5B056"/>
<organism evidence="2 3">
    <name type="scientific">Parasponia andersonii</name>
    <name type="common">Sponia andersonii</name>
    <dbReference type="NCBI Taxonomy" id="3476"/>
    <lineage>
        <taxon>Eukaryota</taxon>
        <taxon>Viridiplantae</taxon>
        <taxon>Streptophyta</taxon>
        <taxon>Embryophyta</taxon>
        <taxon>Tracheophyta</taxon>
        <taxon>Spermatophyta</taxon>
        <taxon>Magnoliopsida</taxon>
        <taxon>eudicotyledons</taxon>
        <taxon>Gunneridae</taxon>
        <taxon>Pentapetalae</taxon>
        <taxon>rosids</taxon>
        <taxon>fabids</taxon>
        <taxon>Rosales</taxon>
        <taxon>Cannabaceae</taxon>
        <taxon>Parasponia</taxon>
    </lineage>
</organism>
<dbReference type="PANTHER" id="PTHR33463">
    <property type="entry name" value="NB-ARC DOMAIN-CONTAINING PROTEIN-RELATED"/>
    <property type="match status" value="1"/>
</dbReference>
<protein>
    <submittedName>
        <fullName evidence="2">LRR domain containing protein</fullName>
    </submittedName>
</protein>
<proteinExistence type="predicted"/>
<dbReference type="PANTHER" id="PTHR33463:SF204">
    <property type="entry name" value="NB-ARC DOMAIN-CONTAINING PROTEIN"/>
    <property type="match status" value="1"/>
</dbReference>
<dbReference type="SUPFAM" id="SSF52058">
    <property type="entry name" value="L domain-like"/>
    <property type="match status" value="1"/>
</dbReference>
<sequence>MLKVLCVRECGKLKSLTPSYLTFQNLKDVLKSNCYEMVNSLAFSTSKRVIQLKRMSITQCKRMIEIVFDRLKILVLHDLPNFHSEIAVISFPCLEKLIISRCPEMQSFSLGTISTPKLSGVIAKVDDESIWRRSELLGLYFNSLTCEGDVNTTVRKLWEVDSISDTTLQEFFVEKV</sequence>
<comment type="caution">
    <text evidence="2">The sequence shown here is derived from an EMBL/GenBank/DDBJ whole genome shotgun (WGS) entry which is preliminary data.</text>
</comment>
<evidence type="ECO:0000313" key="2">
    <source>
        <dbReference type="EMBL" id="PON42190.1"/>
    </source>
</evidence>
<gene>
    <name evidence="2" type="ORF">PanWU01x14_283680</name>
</gene>
<evidence type="ECO:0000313" key="3">
    <source>
        <dbReference type="Proteomes" id="UP000237105"/>
    </source>
</evidence>
<dbReference type="Proteomes" id="UP000237105">
    <property type="component" value="Unassembled WGS sequence"/>
</dbReference>
<name>A0A2P5B056_PARAD</name>
<dbReference type="InterPro" id="IPR050905">
    <property type="entry name" value="Plant_NBS-LRR"/>
</dbReference>
<dbReference type="Gene3D" id="3.80.10.10">
    <property type="entry name" value="Ribonuclease Inhibitor"/>
    <property type="match status" value="1"/>
</dbReference>
<dbReference type="EMBL" id="JXTB01000397">
    <property type="protein sequence ID" value="PON42190.1"/>
    <property type="molecule type" value="Genomic_DNA"/>
</dbReference>